<evidence type="ECO:0000313" key="1">
    <source>
        <dbReference type="EMBL" id="GAA5216878.1"/>
    </source>
</evidence>
<dbReference type="Proteomes" id="UP001499878">
    <property type="component" value="Unassembled WGS sequence"/>
</dbReference>
<organism evidence="1 2">
    <name type="scientific">Streptomyces thinghirensis</name>
    <dbReference type="NCBI Taxonomy" id="551547"/>
    <lineage>
        <taxon>Bacteria</taxon>
        <taxon>Bacillati</taxon>
        <taxon>Actinomycetota</taxon>
        <taxon>Actinomycetes</taxon>
        <taxon>Kitasatosporales</taxon>
        <taxon>Streptomycetaceae</taxon>
        <taxon>Streptomyces</taxon>
    </lineage>
</organism>
<gene>
    <name evidence="1" type="ORF">GCM10023323_71680</name>
</gene>
<keyword evidence="2" id="KW-1185">Reference proteome</keyword>
<sequence>MRVLPDRVAGTAPATVVREWDNAVAILPLDGVMVPHAVGDGLPLPWTPQQAAARSAAPLD</sequence>
<proteinExistence type="predicted"/>
<evidence type="ECO:0000313" key="2">
    <source>
        <dbReference type="Proteomes" id="UP001499878"/>
    </source>
</evidence>
<name>A0ABP9TID2_9ACTN</name>
<dbReference type="RefSeq" id="WP_345637796.1">
    <property type="nucleotide sequence ID" value="NZ_BAABJR010000028.1"/>
</dbReference>
<dbReference type="EMBL" id="BAABJR010000028">
    <property type="protein sequence ID" value="GAA5216878.1"/>
    <property type="molecule type" value="Genomic_DNA"/>
</dbReference>
<accession>A0ABP9TID2</accession>
<comment type="caution">
    <text evidence="1">The sequence shown here is derived from an EMBL/GenBank/DDBJ whole genome shotgun (WGS) entry which is preliminary data.</text>
</comment>
<protein>
    <submittedName>
        <fullName evidence="1">Uncharacterized protein</fullName>
    </submittedName>
</protein>
<reference evidence="2" key="1">
    <citation type="journal article" date="2019" name="Int. J. Syst. Evol. Microbiol.">
        <title>The Global Catalogue of Microorganisms (GCM) 10K type strain sequencing project: providing services to taxonomists for standard genome sequencing and annotation.</title>
        <authorList>
            <consortium name="The Broad Institute Genomics Platform"/>
            <consortium name="The Broad Institute Genome Sequencing Center for Infectious Disease"/>
            <person name="Wu L."/>
            <person name="Ma J."/>
        </authorList>
    </citation>
    <scope>NUCLEOTIDE SEQUENCE [LARGE SCALE GENOMIC DNA]</scope>
    <source>
        <strain evidence="2">JCM 18306</strain>
    </source>
</reference>